<dbReference type="AlphaFoldDB" id="A0A6C0I8F5"/>
<dbReference type="SUPFAM" id="SSF56112">
    <property type="entry name" value="Protein kinase-like (PK-like)"/>
    <property type="match status" value="1"/>
</dbReference>
<feature type="compositionally biased region" description="Acidic residues" evidence="1">
    <location>
        <begin position="230"/>
        <end position="242"/>
    </location>
</feature>
<proteinExistence type="predicted"/>
<evidence type="ECO:0000256" key="1">
    <source>
        <dbReference type="SAM" id="MobiDB-lite"/>
    </source>
</evidence>
<evidence type="ECO:0000313" key="2">
    <source>
        <dbReference type="EMBL" id="QHT88383.1"/>
    </source>
</evidence>
<feature type="region of interest" description="Disordered" evidence="1">
    <location>
        <begin position="221"/>
        <end position="245"/>
    </location>
</feature>
<dbReference type="Gene3D" id="1.10.510.10">
    <property type="entry name" value="Transferase(Phosphotransferase) domain 1"/>
    <property type="match status" value="1"/>
</dbReference>
<sequence>MRKSELRTSVVPLDVQKVSNMQGLKEQAEQHWDLKRIQAFFPSLEELFKMDSIRSPYNYGLKVRNPIQTISGPSSVYIGGIQHHIHKKVTMILPSYRIMRGDFGTSGLPCEKESSAQEYKRIHSIHNAAYVGSLANVLLSESGCVHFPEVYGAFTGIASKHVLDISDDYDDLADRPWFIQNLGHFFDLKLRSFPEDSPKPALKTDDSDILLEVEELEPIQSPEPIVLPEESSDESEDSELESNDQSMSTGYVFGIHTCSTGTNYHADGIGFEDDEDEVFAEAVFKDVPVQVTIMQRCDGTLYKLLKENTSVQKRIAWIAQIVFSLAYAQRYYGLVHNDLHVNNVMYISTTREYLYYNVGGKQYRVPTYGYIVKIIDFDRATYSVRLAGMRDPRFFMSDHFDVNEEAGGQYNLTPFYNPKFPEFKPNPSFDLVRLATSIFWDCYPKGPFEEEYLADPLFKLLMSWTTLPDGTSVLFRDLAEKDTHERYRGFHLYKAIARYCKNTAIPRIQIDLVATPYLYAERIPVGEPCLIVEA</sequence>
<dbReference type="EMBL" id="MN740115">
    <property type="protein sequence ID" value="QHT88383.1"/>
    <property type="molecule type" value="Genomic_DNA"/>
</dbReference>
<reference evidence="2" key="1">
    <citation type="journal article" date="2020" name="Nature">
        <title>Giant virus diversity and host interactions through global metagenomics.</title>
        <authorList>
            <person name="Schulz F."/>
            <person name="Roux S."/>
            <person name="Paez-Espino D."/>
            <person name="Jungbluth S."/>
            <person name="Walsh D.A."/>
            <person name="Denef V.J."/>
            <person name="McMahon K.D."/>
            <person name="Konstantinidis K.T."/>
            <person name="Eloe-Fadrosh E.A."/>
            <person name="Kyrpides N.C."/>
            <person name="Woyke T."/>
        </authorList>
    </citation>
    <scope>NUCLEOTIDE SEQUENCE</scope>
    <source>
        <strain evidence="2">GVMAG-M-3300023184-50</strain>
    </source>
</reference>
<evidence type="ECO:0008006" key="3">
    <source>
        <dbReference type="Google" id="ProtNLM"/>
    </source>
</evidence>
<name>A0A6C0I8F5_9ZZZZ</name>
<dbReference type="InterPro" id="IPR011009">
    <property type="entry name" value="Kinase-like_dom_sf"/>
</dbReference>
<accession>A0A6C0I8F5</accession>
<organism evidence="2">
    <name type="scientific">viral metagenome</name>
    <dbReference type="NCBI Taxonomy" id="1070528"/>
    <lineage>
        <taxon>unclassified sequences</taxon>
        <taxon>metagenomes</taxon>
        <taxon>organismal metagenomes</taxon>
    </lineage>
</organism>
<protein>
    <recommendedName>
        <fullName evidence="3">Protein kinase domain-containing protein</fullName>
    </recommendedName>
</protein>